<feature type="domain" description="DUF7878" evidence="1">
    <location>
        <begin position="28"/>
        <end position="128"/>
    </location>
</feature>
<protein>
    <recommendedName>
        <fullName evidence="1">DUF7878 domain-containing protein</fullName>
    </recommendedName>
</protein>
<comment type="caution">
    <text evidence="2">The sequence shown here is derived from an EMBL/GenBank/DDBJ whole genome shotgun (WGS) entry which is preliminary data.</text>
</comment>
<dbReference type="Pfam" id="PF25297">
    <property type="entry name" value="DUF7878"/>
    <property type="match status" value="1"/>
</dbReference>
<evidence type="ECO:0000259" key="1">
    <source>
        <dbReference type="Pfam" id="PF25297"/>
    </source>
</evidence>
<dbReference type="EMBL" id="WABS01000065">
    <property type="protein sequence ID" value="MBI0557125.1"/>
    <property type="molecule type" value="Genomic_DNA"/>
</dbReference>
<gene>
    <name evidence="2" type="ORF">F6Q06_21960</name>
</gene>
<dbReference type="InterPro" id="IPR057200">
    <property type="entry name" value="DUF7878"/>
</dbReference>
<dbReference type="Proteomes" id="UP001194579">
    <property type="component" value="Unassembled WGS sequence"/>
</dbReference>
<reference evidence="3" key="1">
    <citation type="submission" date="2023-07" db="EMBL/GenBank/DDBJ databases">
        <title>Identification of Pectobacterium versatile causing blackleg of potato from New York State with a whole genome sequencing approach.</title>
        <authorList>
            <person name="Ma X."/>
            <person name="Swingle B."/>
        </authorList>
    </citation>
    <scope>NUCLEOTIDE SEQUENCE [LARGE SCALE GENOMIC DNA]</scope>
    <source>
        <strain evidence="3">NY1588A</strain>
    </source>
</reference>
<keyword evidence="3" id="KW-1185">Reference proteome</keyword>
<proteinExistence type="predicted"/>
<organism evidence="2 3">
    <name type="scientific">Pectobacterium parmentieri</name>
    <dbReference type="NCBI Taxonomy" id="1905730"/>
    <lineage>
        <taxon>Bacteria</taxon>
        <taxon>Pseudomonadati</taxon>
        <taxon>Pseudomonadota</taxon>
        <taxon>Gammaproteobacteria</taxon>
        <taxon>Enterobacterales</taxon>
        <taxon>Pectobacteriaceae</taxon>
        <taxon>Pectobacterium</taxon>
    </lineage>
</organism>
<evidence type="ECO:0000313" key="3">
    <source>
        <dbReference type="Proteomes" id="UP001194579"/>
    </source>
</evidence>
<name>A0ABS0S5J6_PECPM</name>
<evidence type="ECO:0000313" key="2">
    <source>
        <dbReference type="EMBL" id="MBI0557125.1"/>
    </source>
</evidence>
<accession>A0ABS0S5J6</accession>
<sequence length="142" mass="16370">MEYLPGERKINIGFNYLTIRSVNPNPQLLSEIEGRLIIKVNDAVFFDESDILLLELAKELSAWISVGSGDFIYYSMDYEEGPILSFQETEGSWRLSSVWCDEYIEKISYNSFLKQAECFISNLVSYLNNSHINHLDGLIKKI</sequence>
<dbReference type="RefSeq" id="WP_025919682.1">
    <property type="nucleotide sequence ID" value="NZ_CP026981.1"/>
</dbReference>